<feature type="domain" description="S-layer protein C-terminal" evidence="1">
    <location>
        <begin position="88"/>
        <end position="132"/>
    </location>
</feature>
<organism evidence="2">
    <name type="scientific">Companilactobacillus formosensis</name>
    <dbReference type="NCBI Taxonomy" id="1617889"/>
    <lineage>
        <taxon>Bacteria</taxon>
        <taxon>Bacillati</taxon>
        <taxon>Bacillota</taxon>
        <taxon>Bacilli</taxon>
        <taxon>Lactobacillales</taxon>
        <taxon>Lactobacillaceae</taxon>
        <taxon>Companilactobacillus</taxon>
    </lineage>
</organism>
<protein>
    <recommendedName>
        <fullName evidence="1">S-layer protein C-terminal domain-containing protein</fullName>
    </recommendedName>
</protein>
<gene>
    <name evidence="2" type="ORF">C2R26_01145</name>
</gene>
<reference evidence="2" key="1">
    <citation type="submission" date="2018-01" db="EMBL/GenBank/DDBJ databases">
        <title>Genome sequnecing of Lactobacillus formosensis KACC 18721.</title>
        <authorList>
            <person name="Kim S.-J."/>
            <person name="Heo J."/>
        </authorList>
    </citation>
    <scope>NUCLEOTIDE SEQUENCE</scope>
    <source>
        <strain evidence="2">KACC 18721</strain>
    </source>
</reference>
<name>A0A2P4R9E1_9LACO</name>
<proteinExistence type="predicted"/>
<accession>A0A2P4R9E1</accession>
<dbReference type="Pfam" id="PF03217">
    <property type="entry name" value="SlpA"/>
    <property type="match status" value="1"/>
</dbReference>
<sequence length="138" mass="15375">MKLNQRVFLSLSIFLIGIGLAIPPTVVDAATIIDLKEMNSDGFLYKIASNKYIKASDVKIITNDNKEDPNMIATLEANDFLLKVTVPKAHLYDSQAKQLSKEVPQGHVYVIGSQDDFSNRTYYHISKNKLVSVIDSSL</sequence>
<dbReference type="InterPro" id="IPR024968">
    <property type="entry name" value="SlpA_C_lactobacillus"/>
</dbReference>
<evidence type="ECO:0000259" key="1">
    <source>
        <dbReference type="Pfam" id="PF03217"/>
    </source>
</evidence>
<dbReference type="AlphaFoldDB" id="A0A2P4R9E1"/>
<evidence type="ECO:0000313" key="2">
    <source>
        <dbReference type="EMBL" id="POH37850.1"/>
    </source>
</evidence>
<dbReference type="EMBL" id="PPWZ01000008">
    <property type="protein sequence ID" value="POH37850.1"/>
    <property type="molecule type" value="Genomic_DNA"/>
</dbReference>
<comment type="caution">
    <text evidence="2">The sequence shown here is derived from an EMBL/GenBank/DDBJ whole genome shotgun (WGS) entry which is preliminary data.</text>
</comment>